<evidence type="ECO:0008006" key="8">
    <source>
        <dbReference type="Google" id="ProtNLM"/>
    </source>
</evidence>
<dbReference type="PANTHER" id="PTHR43095">
    <property type="entry name" value="SUGAR KINASE"/>
    <property type="match status" value="1"/>
</dbReference>
<dbReference type="InterPro" id="IPR018485">
    <property type="entry name" value="FGGY_C"/>
</dbReference>
<dbReference type="GO" id="GO:0016301">
    <property type="term" value="F:kinase activity"/>
    <property type="evidence" value="ECO:0007669"/>
    <property type="project" value="UniProtKB-KW"/>
</dbReference>
<accession>A0A9D5JSV6</accession>
<dbReference type="InterPro" id="IPR000577">
    <property type="entry name" value="Carb_kinase_FGGY"/>
</dbReference>
<dbReference type="PANTHER" id="PTHR43095:SF5">
    <property type="entry name" value="XYLULOSE KINASE"/>
    <property type="match status" value="1"/>
</dbReference>
<proteinExistence type="inferred from homology"/>
<comment type="similarity">
    <text evidence="1">Belongs to the FGGY kinase family.</text>
</comment>
<evidence type="ECO:0000313" key="6">
    <source>
        <dbReference type="EMBL" id="MBD3323588.1"/>
    </source>
</evidence>
<dbReference type="EMBL" id="WJJP01000101">
    <property type="protein sequence ID" value="MBD3323588.1"/>
    <property type="molecule type" value="Genomic_DNA"/>
</dbReference>
<evidence type="ECO:0000256" key="2">
    <source>
        <dbReference type="ARBA" id="ARBA00022679"/>
    </source>
</evidence>
<dbReference type="SUPFAM" id="SSF53067">
    <property type="entry name" value="Actin-like ATPase domain"/>
    <property type="match status" value="2"/>
</dbReference>
<dbReference type="PIRSF" id="PIRSF000538">
    <property type="entry name" value="GlpK"/>
    <property type="match status" value="1"/>
</dbReference>
<dbReference type="InterPro" id="IPR043129">
    <property type="entry name" value="ATPase_NBD"/>
</dbReference>
<sequence>MAHLFAGWDVSTQSTKLLVIDAETQAIVFNQSINYDDDLPHYQTKNGVIQGLGEGVSESDPNMWIEAVNLLFKALAASEVNQHDILAMSVSGQQHGLVSLDQAGHLSRTRSKLWNDFSTQEECHILTEKLGGLENMVKEVSNSQRTGYTAAKIFHMYRHERDRYDNTATFFLVHNFINYYLTGGTDGGVRVMEPGDTSGTALYNIETGQWSDPVINAIDPGLKAKLAPVQPSTQSIGTISARLAEEYGLNHACRIDAGCGDNMYGAVGTGNVKEGIVTISLGTSGTAYTFLPQPFVDPTGEIAAFCDSTGHYLPLLCVSNLANGYNEILKLYDLSHQDFTDLVAQSPVGNQGRIIVPWYEGERTPDVPDGTPIYFGFALSDLTQKAAICRGVLEGHLLNLYDGFKRMPVQASEIRLTGGISRSKAWREAIANMFNAETVAVEGEGAAMGAALHALWVYQREQGEKLTLEDVVEPYIVLDESTRIIPNEADVAVYQTLSREFSALSARLRNQPTDANPFRLRRDVGK</sequence>
<dbReference type="Pfam" id="PF00370">
    <property type="entry name" value="FGGY_N"/>
    <property type="match status" value="1"/>
</dbReference>
<dbReference type="CDD" id="cd07809">
    <property type="entry name" value="ASKHA_NBD_FGGY_BaXK-like"/>
    <property type="match status" value="1"/>
</dbReference>
<dbReference type="GO" id="GO:0005975">
    <property type="term" value="P:carbohydrate metabolic process"/>
    <property type="evidence" value="ECO:0007669"/>
    <property type="project" value="InterPro"/>
</dbReference>
<evidence type="ECO:0000259" key="4">
    <source>
        <dbReference type="Pfam" id="PF00370"/>
    </source>
</evidence>
<evidence type="ECO:0000256" key="3">
    <source>
        <dbReference type="ARBA" id="ARBA00022777"/>
    </source>
</evidence>
<dbReference type="AlphaFoldDB" id="A0A9D5JSV6"/>
<reference evidence="6" key="1">
    <citation type="submission" date="2019-11" db="EMBL/GenBank/DDBJ databases">
        <title>Microbial mats filling the niche in hypersaline microbial mats.</title>
        <authorList>
            <person name="Wong H.L."/>
            <person name="Macleod F.I."/>
            <person name="White R.A. III"/>
            <person name="Burns B.P."/>
        </authorList>
    </citation>
    <scope>NUCLEOTIDE SEQUENCE</scope>
    <source>
        <strain evidence="6">Rbin_158</strain>
    </source>
</reference>
<gene>
    <name evidence="6" type="ORF">GF339_03325</name>
</gene>
<dbReference type="Pfam" id="PF02782">
    <property type="entry name" value="FGGY_C"/>
    <property type="match status" value="1"/>
</dbReference>
<dbReference type="Gene3D" id="3.30.420.40">
    <property type="match status" value="2"/>
</dbReference>
<keyword evidence="2" id="KW-0808">Transferase</keyword>
<keyword evidence="3" id="KW-0418">Kinase</keyword>
<dbReference type="InterPro" id="IPR018484">
    <property type="entry name" value="FGGY_N"/>
</dbReference>
<feature type="domain" description="Carbohydrate kinase FGGY N-terminal" evidence="4">
    <location>
        <begin position="7"/>
        <end position="268"/>
    </location>
</feature>
<feature type="domain" description="Carbohydrate kinase FGGY C-terminal" evidence="5">
    <location>
        <begin position="345"/>
        <end position="456"/>
    </location>
</feature>
<evidence type="ECO:0000313" key="7">
    <source>
        <dbReference type="Proteomes" id="UP000649604"/>
    </source>
</evidence>
<comment type="caution">
    <text evidence="6">The sequence shown here is derived from an EMBL/GenBank/DDBJ whole genome shotgun (WGS) entry which is preliminary data.</text>
</comment>
<protein>
    <recommendedName>
        <fullName evidence="8">Xylulokinase</fullName>
    </recommendedName>
</protein>
<organism evidence="6 7">
    <name type="scientific">candidate division KSB3 bacterium</name>
    <dbReference type="NCBI Taxonomy" id="2044937"/>
    <lineage>
        <taxon>Bacteria</taxon>
        <taxon>candidate division KSB3</taxon>
    </lineage>
</organism>
<evidence type="ECO:0000259" key="5">
    <source>
        <dbReference type="Pfam" id="PF02782"/>
    </source>
</evidence>
<evidence type="ECO:0000256" key="1">
    <source>
        <dbReference type="ARBA" id="ARBA00009156"/>
    </source>
</evidence>
<name>A0A9D5JSV6_9BACT</name>
<dbReference type="Proteomes" id="UP000649604">
    <property type="component" value="Unassembled WGS sequence"/>
</dbReference>
<dbReference type="InterPro" id="IPR050406">
    <property type="entry name" value="FGGY_Carb_Kinase"/>
</dbReference>